<evidence type="ECO:0000313" key="2">
    <source>
        <dbReference type="EMBL" id="UQC79830.1"/>
    </source>
</evidence>
<dbReference type="Proteomes" id="UP000830671">
    <property type="component" value="Chromosome 3"/>
</dbReference>
<evidence type="ECO:0000313" key="3">
    <source>
        <dbReference type="Proteomes" id="UP000830671"/>
    </source>
</evidence>
<reference evidence="2" key="1">
    <citation type="journal article" date="2021" name="Mol. Plant Microbe Interact.">
        <title>Complete Genome Sequence of the Plant-Pathogenic Fungus Colletotrichum lupini.</title>
        <authorList>
            <person name="Baroncelli R."/>
            <person name="Pensec F."/>
            <person name="Da Lio D."/>
            <person name="Boufleur T."/>
            <person name="Vicente I."/>
            <person name="Sarrocco S."/>
            <person name="Picot A."/>
            <person name="Baraldi E."/>
            <person name="Sukno S."/>
            <person name="Thon M."/>
            <person name="Le Floch G."/>
        </authorList>
    </citation>
    <scope>NUCLEOTIDE SEQUENCE</scope>
    <source>
        <strain evidence="2">IMI 504893</strain>
    </source>
</reference>
<feature type="region of interest" description="Disordered" evidence="1">
    <location>
        <begin position="554"/>
        <end position="575"/>
    </location>
</feature>
<organism evidence="2 3">
    <name type="scientific">Colletotrichum lupini</name>
    <dbReference type="NCBI Taxonomy" id="145971"/>
    <lineage>
        <taxon>Eukaryota</taxon>
        <taxon>Fungi</taxon>
        <taxon>Dikarya</taxon>
        <taxon>Ascomycota</taxon>
        <taxon>Pezizomycotina</taxon>
        <taxon>Sordariomycetes</taxon>
        <taxon>Hypocreomycetidae</taxon>
        <taxon>Glomerellales</taxon>
        <taxon>Glomerellaceae</taxon>
        <taxon>Colletotrichum</taxon>
        <taxon>Colletotrichum acutatum species complex</taxon>
    </lineage>
</organism>
<feature type="compositionally biased region" description="Polar residues" evidence="1">
    <location>
        <begin position="297"/>
        <end position="314"/>
    </location>
</feature>
<evidence type="ECO:0000256" key="1">
    <source>
        <dbReference type="SAM" id="MobiDB-lite"/>
    </source>
</evidence>
<sequence length="972" mass="106425">MTLRSTGFPPLKQPSHKVLDTWGARTLERLRLPWSAAATLTPRQLFCRCAAVVGAPAAFRAPHATSLVGRNLRIPSQTSDGGQRHYQETGAKQCRLSLAQHRFAPGTHGFHYFTQRFNGLAPILAGAQLDIPVPVIWGRKAGHGRLRDLSRAYPLKDGHECVSVSVPGGSSVVRQGLEMFALSPHLLAVLQAPWNAQRNLAPRNSGMALDVKLQRTKSWVIVPFFCCFCGVAILSRMDREPGSNNGRGALSETTQTDRLEKLSRTTSSNAVRMGPLCLPKDQGAIEPEPPGIRCKTSPAQSTVQTSAPPGSVSSKIAPPEAMISLEQEMIRAHLGAKSQQTDARCSTRAYVRIGSSCGSAGRYNHHGDDNGVDTYFLLTLSTSHICHQAFVPMACLFKHTLRRQASAQRSAVSICYGSYIVIPSPSISNLSSSAELYFLAPFSQRSQSPVFAVLGVMPHIVNDKVPLIIPNLPNLSVLQCICDLPGCILSLILVFPPLVPLVSAAELQIDHSIISVLAHTPSVTSWQSWPSAVLPPFRVAAFDSVAATAPCSKNKVAANMPGPGDLDQGQQRRQQRRELSLHFHQDFLSVFASPERPLGSYAPRTERNCAPIVDHAAASPMFSHEHSHNPLPPFLEIDAASFPFPQRAPSFYQNHGVLLGAWHCLGFCQKGNHGIPTNPPDFRAMTLGYHCPNRPHRMAGGDFGFIPIAGRDAYVMRWQAWRFWRPGRGEARELGGPVYLGMQIVVFPILMQRRRRGTVPPCPRRRAIYLMLDHLQLIDRMFLQAQGASLHQRWSDLAQSTNLVSLNHNPFPLLAAAAAFAAQVTRDVKQRLVVQVALPVWEQGRVFARCAAKAPTSVRNKVTGDEKQKAENNKSAAQYPFNAKGEGIARSSMTSWRSSSSFKHLKTENGQECAIDNEVNPRPCPPSSSCSFPLSHAYLTAMRRRRLCRIVPEPAGSNSRSDNPPANSFAAA</sequence>
<feature type="region of interest" description="Disordered" evidence="1">
    <location>
        <begin position="952"/>
        <end position="972"/>
    </location>
</feature>
<name>A0A9Q8SMC9_9PEZI</name>
<dbReference type="KEGG" id="clup:CLUP02_05310"/>
<dbReference type="EMBL" id="CP019475">
    <property type="protein sequence ID" value="UQC79830.1"/>
    <property type="molecule type" value="Genomic_DNA"/>
</dbReference>
<gene>
    <name evidence="2" type="ORF">CLUP02_05310</name>
</gene>
<dbReference type="AlphaFoldDB" id="A0A9Q8SMC9"/>
<protein>
    <submittedName>
        <fullName evidence="2">Uncharacterized protein</fullName>
    </submittedName>
</protein>
<accession>A0A9Q8SMC9</accession>
<dbReference type="GeneID" id="73339328"/>
<feature type="region of interest" description="Disordered" evidence="1">
    <location>
        <begin position="240"/>
        <end position="316"/>
    </location>
</feature>
<proteinExistence type="predicted"/>
<feature type="compositionally biased region" description="Polar residues" evidence="1">
    <location>
        <begin position="956"/>
        <end position="966"/>
    </location>
</feature>
<keyword evidence="3" id="KW-1185">Reference proteome</keyword>
<dbReference type="RefSeq" id="XP_049141461.1">
    <property type="nucleotide sequence ID" value="XM_049284318.1"/>
</dbReference>
<feature type="compositionally biased region" description="Polar residues" evidence="1">
    <location>
        <begin position="242"/>
        <end position="254"/>
    </location>
</feature>